<evidence type="ECO:0000256" key="2">
    <source>
        <dbReference type="ARBA" id="ARBA00022598"/>
    </source>
</evidence>
<dbReference type="GO" id="GO:0005524">
    <property type="term" value="F:ATP binding"/>
    <property type="evidence" value="ECO:0007669"/>
    <property type="project" value="UniProtKB-KW"/>
</dbReference>
<dbReference type="Gene3D" id="3.40.50.620">
    <property type="entry name" value="HUPs"/>
    <property type="match status" value="1"/>
</dbReference>
<dbReference type="OrthoDB" id="9807403at2"/>
<dbReference type="NCBIfam" id="TIGR02433">
    <property type="entry name" value="lysidine_TilS_C"/>
    <property type="match status" value="1"/>
</dbReference>
<keyword evidence="2" id="KW-0436">Ligase</keyword>
<dbReference type="InterPro" id="IPR011063">
    <property type="entry name" value="TilS/TtcA_N"/>
</dbReference>
<dbReference type="AlphaFoldDB" id="A0A4R9M0G8"/>
<proteinExistence type="predicted"/>
<keyword evidence="8" id="KW-1185">Reference proteome</keyword>
<dbReference type="SUPFAM" id="SSF56037">
    <property type="entry name" value="PheT/TilS domain"/>
    <property type="match status" value="1"/>
</dbReference>
<comment type="caution">
    <text evidence="7">The sequence shown here is derived from an EMBL/GenBank/DDBJ whole genome shotgun (WGS) entry which is preliminary data.</text>
</comment>
<evidence type="ECO:0000259" key="6">
    <source>
        <dbReference type="SMART" id="SM00977"/>
    </source>
</evidence>
<keyword evidence="3" id="KW-0819">tRNA processing</keyword>
<evidence type="ECO:0000256" key="1">
    <source>
        <dbReference type="ARBA" id="ARBA00004496"/>
    </source>
</evidence>
<evidence type="ECO:0000256" key="3">
    <source>
        <dbReference type="ARBA" id="ARBA00022694"/>
    </source>
</evidence>
<keyword evidence="5" id="KW-0067">ATP-binding</keyword>
<dbReference type="PANTHER" id="PTHR43033">
    <property type="entry name" value="TRNA(ILE)-LYSIDINE SYNTHASE-RELATED"/>
    <property type="match status" value="1"/>
</dbReference>
<organism evidence="7 8">
    <name type="scientific">Leptospira idonii</name>
    <dbReference type="NCBI Taxonomy" id="1193500"/>
    <lineage>
        <taxon>Bacteria</taxon>
        <taxon>Pseudomonadati</taxon>
        <taxon>Spirochaetota</taxon>
        <taxon>Spirochaetia</taxon>
        <taxon>Leptospirales</taxon>
        <taxon>Leptospiraceae</taxon>
        <taxon>Leptospira</taxon>
    </lineage>
</organism>
<dbReference type="GO" id="GO:0016879">
    <property type="term" value="F:ligase activity, forming carbon-nitrogen bonds"/>
    <property type="evidence" value="ECO:0007669"/>
    <property type="project" value="InterPro"/>
</dbReference>
<name>A0A4R9M0G8_9LEPT</name>
<protein>
    <submittedName>
        <fullName evidence="7">tRNA(Ile)-lysidine synthetase</fullName>
    </submittedName>
</protein>
<dbReference type="SMART" id="SM00977">
    <property type="entry name" value="TilS_C"/>
    <property type="match status" value="1"/>
</dbReference>
<evidence type="ECO:0000313" key="7">
    <source>
        <dbReference type="EMBL" id="TGN19421.1"/>
    </source>
</evidence>
<dbReference type="EMBL" id="RQHW01000031">
    <property type="protein sequence ID" value="TGN19421.1"/>
    <property type="molecule type" value="Genomic_DNA"/>
</dbReference>
<dbReference type="GO" id="GO:0005737">
    <property type="term" value="C:cytoplasm"/>
    <property type="evidence" value="ECO:0007669"/>
    <property type="project" value="UniProtKB-SubCell"/>
</dbReference>
<sequence length="381" mass="45537">MRFLISCDISFESWDQRQLFAGRKNSLVCSFPISSFFFYKKKIPNLAKRLKKSLEETGRIVRYKHLNKLSYEHKSFFVTGHHNEDYLESVLLHLIRGGGNASLKTLSPLDQNRFLPLVFFTDTEKERADFLISELYPIFEDESNEDDRYKRNRIRKEILPVLKKENIDCHKLYWNFHSWDKDHFDFPNRFLETSSKQNRPNTVFSLSVSHQTWIQLTKQSQKQILDLLLKEMGFYPTDRSRFEEFLRQTEGEKAYLETNQYILYKMKLGDLQIYSQNSPLLRHPSSERENEKFLIHWNAKSKVYEDPNHQLRLGTASEGEKIKIKTGNKEISECLRERKIPFFLRQNVPILYNGNEPLQILFSLYSEEEKDYPSLDRNRFL</sequence>
<accession>A0A4R9M0G8</accession>
<dbReference type="PANTHER" id="PTHR43033:SF1">
    <property type="entry name" value="TRNA(ILE)-LYSIDINE SYNTHASE-RELATED"/>
    <property type="match status" value="1"/>
</dbReference>
<dbReference type="GO" id="GO:0008033">
    <property type="term" value="P:tRNA processing"/>
    <property type="evidence" value="ECO:0007669"/>
    <property type="project" value="UniProtKB-KW"/>
</dbReference>
<keyword evidence="4" id="KW-0547">Nucleotide-binding</keyword>
<reference evidence="7" key="1">
    <citation type="journal article" date="2019" name="PLoS Negl. Trop. Dis.">
        <title>Revisiting the worldwide diversity of Leptospira species in the environment.</title>
        <authorList>
            <person name="Vincent A.T."/>
            <person name="Schiettekatte O."/>
            <person name="Bourhy P."/>
            <person name="Veyrier F.J."/>
            <person name="Picardeau M."/>
        </authorList>
    </citation>
    <scope>NUCLEOTIDE SEQUENCE [LARGE SCALE GENOMIC DNA]</scope>
    <source>
        <strain evidence="7">201300427</strain>
    </source>
</reference>
<evidence type="ECO:0000313" key="8">
    <source>
        <dbReference type="Proteomes" id="UP000298058"/>
    </source>
</evidence>
<dbReference type="Proteomes" id="UP000298058">
    <property type="component" value="Unassembled WGS sequence"/>
</dbReference>
<dbReference type="InterPro" id="IPR012094">
    <property type="entry name" value="tRNA_Ile_lys_synt"/>
</dbReference>
<comment type="subcellular location">
    <subcellularLocation>
        <location evidence="1">Cytoplasm</location>
    </subcellularLocation>
</comment>
<evidence type="ECO:0000256" key="4">
    <source>
        <dbReference type="ARBA" id="ARBA00022741"/>
    </source>
</evidence>
<dbReference type="InterPro" id="IPR012796">
    <property type="entry name" value="Lysidine-tRNA-synth_C"/>
</dbReference>
<dbReference type="InterPro" id="IPR014729">
    <property type="entry name" value="Rossmann-like_a/b/a_fold"/>
</dbReference>
<dbReference type="Pfam" id="PF11734">
    <property type="entry name" value="TilS_C"/>
    <property type="match status" value="1"/>
</dbReference>
<dbReference type="Pfam" id="PF01171">
    <property type="entry name" value="ATP_bind_3"/>
    <property type="match status" value="1"/>
</dbReference>
<dbReference type="SUPFAM" id="SSF52402">
    <property type="entry name" value="Adenine nucleotide alpha hydrolases-like"/>
    <property type="match status" value="1"/>
</dbReference>
<evidence type="ECO:0000256" key="5">
    <source>
        <dbReference type="ARBA" id="ARBA00022840"/>
    </source>
</evidence>
<feature type="domain" description="Lysidine-tRNA(Ile) synthetase C-terminal" evidence="6">
    <location>
        <begin position="311"/>
        <end position="375"/>
    </location>
</feature>
<gene>
    <name evidence="7" type="ORF">EHS15_08765</name>
</gene>